<dbReference type="Gene3D" id="3.30.160.60">
    <property type="entry name" value="Classic Zinc Finger"/>
    <property type="match status" value="1"/>
</dbReference>
<feature type="region of interest" description="Disordered" evidence="8">
    <location>
        <begin position="97"/>
        <end position="123"/>
    </location>
</feature>
<dbReference type="GO" id="GO:0043565">
    <property type="term" value="F:sequence-specific DNA binding"/>
    <property type="evidence" value="ECO:0007669"/>
    <property type="project" value="UniProtKB-ARBA"/>
</dbReference>
<evidence type="ECO:0000256" key="1">
    <source>
        <dbReference type="ARBA" id="ARBA00022723"/>
    </source>
</evidence>
<evidence type="ECO:0000256" key="7">
    <source>
        <dbReference type="PROSITE-ProRule" id="PRU00042"/>
    </source>
</evidence>
<keyword evidence="4" id="KW-0862">Zinc</keyword>
<dbReference type="EMBL" id="JBJUIK010000010">
    <property type="protein sequence ID" value="KAL3515361.1"/>
    <property type="molecule type" value="Genomic_DNA"/>
</dbReference>
<evidence type="ECO:0000256" key="8">
    <source>
        <dbReference type="SAM" id="MobiDB-lite"/>
    </source>
</evidence>
<evidence type="ECO:0000256" key="4">
    <source>
        <dbReference type="ARBA" id="ARBA00022833"/>
    </source>
</evidence>
<dbReference type="SUPFAM" id="SSF57667">
    <property type="entry name" value="beta-beta-alpha zinc fingers"/>
    <property type="match status" value="1"/>
</dbReference>
<feature type="compositionally biased region" description="Pro residues" evidence="8">
    <location>
        <begin position="12"/>
        <end position="23"/>
    </location>
</feature>
<dbReference type="InterPro" id="IPR013087">
    <property type="entry name" value="Znf_C2H2_type"/>
</dbReference>
<name>A0ABD2Z7A3_9GENT</name>
<dbReference type="PROSITE" id="PS00028">
    <property type="entry name" value="ZINC_FINGER_C2H2_1"/>
    <property type="match status" value="2"/>
</dbReference>
<keyword evidence="3 7" id="KW-0863">Zinc-finger</keyword>
<keyword evidence="2" id="KW-0677">Repeat</keyword>
<keyword evidence="1" id="KW-0479">Metal-binding</keyword>
<gene>
    <name evidence="10" type="ORF">ACH5RR_022263</name>
</gene>
<feature type="compositionally biased region" description="Polar residues" evidence="8">
    <location>
        <begin position="108"/>
        <end position="123"/>
    </location>
</feature>
<feature type="domain" description="C2H2-type" evidence="9">
    <location>
        <begin position="124"/>
        <end position="151"/>
    </location>
</feature>
<evidence type="ECO:0000259" key="9">
    <source>
        <dbReference type="PROSITE" id="PS50157"/>
    </source>
</evidence>
<keyword evidence="5" id="KW-0805">Transcription regulation</keyword>
<keyword evidence="11" id="KW-1185">Reference proteome</keyword>
<feature type="compositionally biased region" description="Low complexity" evidence="8">
    <location>
        <begin position="218"/>
        <end position="235"/>
    </location>
</feature>
<evidence type="ECO:0000256" key="2">
    <source>
        <dbReference type="ARBA" id="ARBA00022737"/>
    </source>
</evidence>
<sequence>MALEALNSGAAPPLPPPPLPAPQPRRRSPLVYDDEFRNLSFDNYVKRKRSKRPRSQNPSSSDDENTNPSSSEKELYREEYLALCLIMLARDGGGQQNNNVAASSSAATINRQETDSPQPQAQSYKCSVCDKEFPSYQALGGHKASHRKATAAVSDDDKQSTSAAAANVSVLNPSGRAHVCKTCNMSFPTGQALGGHKRRHYEGRIGGHKIGHGGGAGSATATASTSGVTSSDGGAPSSHVALDIDLNLPAPELGLESELGCVDCVKESQRFGGDHEEVESPLPTKKARLSLLPVGLKLVA</sequence>
<accession>A0ABD2Z7A3</accession>
<comment type="caution">
    <text evidence="10">The sequence shown here is derived from an EMBL/GenBank/DDBJ whole genome shotgun (WGS) entry which is preliminary data.</text>
</comment>
<dbReference type="AlphaFoldDB" id="A0ABD2Z7A3"/>
<feature type="domain" description="C2H2-type" evidence="9">
    <location>
        <begin position="178"/>
        <end position="205"/>
    </location>
</feature>
<dbReference type="GO" id="GO:0008270">
    <property type="term" value="F:zinc ion binding"/>
    <property type="evidence" value="ECO:0007669"/>
    <property type="project" value="UniProtKB-KW"/>
</dbReference>
<dbReference type="PANTHER" id="PTHR45988:SF90">
    <property type="entry name" value="ZINC FINGER PROTEIN ZAT10-LIKE"/>
    <property type="match status" value="1"/>
</dbReference>
<protein>
    <recommendedName>
        <fullName evidence="9">C2H2-type domain-containing protein</fullName>
    </recommendedName>
</protein>
<dbReference type="InterPro" id="IPR044653">
    <property type="entry name" value="AZF1/2/3-like"/>
</dbReference>
<feature type="compositionally biased region" description="Polar residues" evidence="8">
    <location>
        <begin position="55"/>
        <end position="70"/>
    </location>
</feature>
<evidence type="ECO:0000313" key="10">
    <source>
        <dbReference type="EMBL" id="KAL3515361.1"/>
    </source>
</evidence>
<evidence type="ECO:0000256" key="5">
    <source>
        <dbReference type="ARBA" id="ARBA00023015"/>
    </source>
</evidence>
<organism evidence="10 11">
    <name type="scientific">Cinchona calisaya</name>
    <dbReference type="NCBI Taxonomy" id="153742"/>
    <lineage>
        <taxon>Eukaryota</taxon>
        <taxon>Viridiplantae</taxon>
        <taxon>Streptophyta</taxon>
        <taxon>Embryophyta</taxon>
        <taxon>Tracheophyta</taxon>
        <taxon>Spermatophyta</taxon>
        <taxon>Magnoliopsida</taxon>
        <taxon>eudicotyledons</taxon>
        <taxon>Gunneridae</taxon>
        <taxon>Pentapetalae</taxon>
        <taxon>asterids</taxon>
        <taxon>lamiids</taxon>
        <taxon>Gentianales</taxon>
        <taxon>Rubiaceae</taxon>
        <taxon>Cinchonoideae</taxon>
        <taxon>Cinchoneae</taxon>
        <taxon>Cinchona</taxon>
    </lineage>
</organism>
<dbReference type="SMART" id="SM00355">
    <property type="entry name" value="ZnF_C2H2"/>
    <property type="match status" value="2"/>
</dbReference>
<evidence type="ECO:0000313" key="11">
    <source>
        <dbReference type="Proteomes" id="UP001630127"/>
    </source>
</evidence>
<dbReference type="PROSITE" id="PS50157">
    <property type="entry name" value="ZINC_FINGER_C2H2_2"/>
    <property type="match status" value="2"/>
</dbReference>
<dbReference type="Proteomes" id="UP001630127">
    <property type="component" value="Unassembled WGS sequence"/>
</dbReference>
<feature type="region of interest" description="Disordered" evidence="8">
    <location>
        <begin position="209"/>
        <end position="236"/>
    </location>
</feature>
<proteinExistence type="predicted"/>
<dbReference type="Pfam" id="PF13912">
    <property type="entry name" value="zf-C2H2_6"/>
    <property type="match status" value="2"/>
</dbReference>
<evidence type="ECO:0000256" key="6">
    <source>
        <dbReference type="ARBA" id="ARBA00023163"/>
    </source>
</evidence>
<reference evidence="10 11" key="1">
    <citation type="submission" date="2024-11" db="EMBL/GenBank/DDBJ databases">
        <title>A near-complete genome assembly of Cinchona calisaya.</title>
        <authorList>
            <person name="Lian D.C."/>
            <person name="Zhao X.W."/>
            <person name="Wei L."/>
        </authorList>
    </citation>
    <scope>NUCLEOTIDE SEQUENCE [LARGE SCALE GENOMIC DNA]</scope>
    <source>
        <tissue evidence="10">Nenye</tissue>
    </source>
</reference>
<keyword evidence="6" id="KW-0804">Transcription</keyword>
<feature type="region of interest" description="Disordered" evidence="8">
    <location>
        <begin position="1"/>
        <end position="73"/>
    </location>
</feature>
<dbReference type="PANTHER" id="PTHR45988">
    <property type="entry name" value="C2H2 TYPE ZINC FINGER TRANSCRIPTION FACTOR FAMILY-RELATED"/>
    <property type="match status" value="1"/>
</dbReference>
<dbReference type="InterPro" id="IPR036236">
    <property type="entry name" value="Znf_C2H2_sf"/>
</dbReference>
<evidence type="ECO:0000256" key="3">
    <source>
        <dbReference type="ARBA" id="ARBA00022771"/>
    </source>
</evidence>